<dbReference type="SUPFAM" id="SSF88723">
    <property type="entry name" value="PIN domain-like"/>
    <property type="match status" value="1"/>
</dbReference>
<evidence type="ECO:0000259" key="1">
    <source>
        <dbReference type="Pfam" id="PF01850"/>
    </source>
</evidence>
<dbReference type="InterPro" id="IPR029060">
    <property type="entry name" value="PIN-like_dom_sf"/>
</dbReference>
<dbReference type="EMBL" id="DUFG01000025">
    <property type="protein sequence ID" value="HIH08726.1"/>
    <property type="molecule type" value="Genomic_DNA"/>
</dbReference>
<reference evidence="3" key="2">
    <citation type="submission" date="2021-03" db="EMBL/GenBank/DDBJ databases">
        <authorList>
            <person name="Jaffe A."/>
        </authorList>
    </citation>
    <scope>NUCLEOTIDE SEQUENCE</scope>
    <source>
        <strain evidence="3">RIFCSPHIGHO2_01_FULL_GW2011_AR10_43_9</strain>
    </source>
</reference>
<sequence length="120" mass="13997">MKYFFDTYALFEIIGRNKNYEKFSNEEIATSTLNLGELYYGLLKNHGKKIAIHWFNKFKNSTIPINENTIRRGMDFKFENRQKKFSFVDCVGYAAARNHSLMFLTGDNEFGGIPGVEFVK</sequence>
<proteinExistence type="predicted"/>
<protein>
    <submittedName>
        <fullName evidence="3">PIN domain-containing protein</fullName>
    </submittedName>
    <submittedName>
        <fullName evidence="2">Type II toxin-antitoxin system VapC family toxin</fullName>
    </submittedName>
</protein>
<reference evidence="3" key="3">
    <citation type="submission" date="2021-05" db="EMBL/GenBank/DDBJ databases">
        <title>Protein family content uncovers lineage relationships and bacterial pathway maintenance mechanisms in DPANN archaea.</title>
        <authorList>
            <person name="Castelle C.J."/>
            <person name="Meheust R."/>
            <person name="Jaffe A.L."/>
            <person name="Seitz K."/>
            <person name="Gong X."/>
            <person name="Baker B.J."/>
            <person name="Banfield J.F."/>
        </authorList>
    </citation>
    <scope>NUCLEOTIDE SEQUENCE</scope>
    <source>
        <strain evidence="3">RIFCSPHIGHO2_01_FULL_GW2011_AR10_43_9</strain>
    </source>
</reference>
<evidence type="ECO:0000313" key="2">
    <source>
        <dbReference type="EMBL" id="HIH08726.1"/>
    </source>
</evidence>
<reference evidence="4" key="1">
    <citation type="journal article" date="2020" name="bioRxiv">
        <title>A rank-normalized archaeal taxonomy based on genome phylogeny resolves widespread incomplete and uneven classifications.</title>
        <authorList>
            <person name="Rinke C."/>
            <person name="Chuvochina M."/>
            <person name="Mussig A.J."/>
            <person name="Chaumeil P.-A."/>
            <person name="Waite D.W."/>
            <person name="Whitman W.B."/>
            <person name="Parks D.H."/>
            <person name="Hugenholtz P."/>
        </authorList>
    </citation>
    <scope>NUCLEOTIDE SEQUENCE [LARGE SCALE GENOMIC DNA]</scope>
</reference>
<dbReference type="EMBL" id="JAGVWF010000006">
    <property type="protein sequence ID" value="MBS3058890.1"/>
    <property type="molecule type" value="Genomic_DNA"/>
</dbReference>
<dbReference type="Proteomes" id="UP000683213">
    <property type="component" value="Unassembled WGS sequence"/>
</dbReference>
<dbReference type="Pfam" id="PF01850">
    <property type="entry name" value="PIN"/>
    <property type="match status" value="1"/>
</dbReference>
<organism evidence="2 4">
    <name type="scientific">Candidatus Iainarchaeum sp</name>
    <dbReference type="NCBI Taxonomy" id="3101447"/>
    <lineage>
        <taxon>Archaea</taxon>
        <taxon>Candidatus Iainarchaeota</taxon>
        <taxon>Candidatus Iainarchaeia</taxon>
        <taxon>Candidatus Iainarchaeales</taxon>
        <taxon>Candidatus Iainarchaeaceae</taxon>
        <taxon>Candidatus Iainarchaeum</taxon>
    </lineage>
</organism>
<comment type="caution">
    <text evidence="2">The sequence shown here is derived from an EMBL/GenBank/DDBJ whole genome shotgun (WGS) entry which is preliminary data.</text>
</comment>
<evidence type="ECO:0000313" key="4">
    <source>
        <dbReference type="Proteomes" id="UP000577419"/>
    </source>
</evidence>
<feature type="domain" description="PIN" evidence="1">
    <location>
        <begin position="3"/>
        <end position="111"/>
    </location>
</feature>
<dbReference type="Gene3D" id="3.40.50.1010">
    <property type="entry name" value="5'-nuclease"/>
    <property type="match status" value="1"/>
</dbReference>
<evidence type="ECO:0000313" key="3">
    <source>
        <dbReference type="EMBL" id="MBS3058890.1"/>
    </source>
</evidence>
<name>A0A7J4J0H3_9ARCH</name>
<accession>A0A7J4J0H3</accession>
<dbReference type="AlphaFoldDB" id="A0A7J4J0H3"/>
<gene>
    <name evidence="2" type="ORF">HA237_05160</name>
    <name evidence="3" type="ORF">J4224_00510</name>
</gene>
<dbReference type="InterPro" id="IPR002716">
    <property type="entry name" value="PIN_dom"/>
</dbReference>
<dbReference type="Proteomes" id="UP000577419">
    <property type="component" value="Unassembled WGS sequence"/>
</dbReference>